<keyword evidence="3" id="KW-1185">Reference proteome</keyword>
<sequence>MGNSCSNNKSFQNKKDKISQQGNQDSAEQQKTKNGQTENQNIIQEYECTYWHSNQHRWIQKNCKITLCRQKEIIYIIDGSIHRIEKFLDSLQRPEVFTNFEQIQYLQWYGNYGQNLKKVGKWIAYWKGKYLSQVGGYSEDGSKQGSWKEIMNQFCGKCQVFELGQYQNNQKSGLWIYFYGNKKIGGGFYNEQAQKKGQWIELSENFNDEAQVMYRGEYKNGQKLGIWDILDKNRNMQQFHIQFNNNFCVCVFSGGGLYDEGSDGVKLGLWVVILNGIKMVKKLVDGMFSFRMFKKINRCKTTLYIYNNKNNLWVFSGGGSYDEGGHEVKWGNWVEILDGFCCNCQVTHNGEYKNGKKIGKWDIWLLDSQENQKIGGGLYDEGGVGIKVGNWVELLDGNRCVAQVTQKGQYKNGKKVGEWDILYENQKISGGQYDEGCNGIKIGRWIDLDDEFYYNKQVIYKGEYDNGKKIGRWDIEYRNDSNSQFFKIGGGLFDERGNELKIGKWIDLEEGFYYFKLITCIGKYDNGKKIVTWVSMEQKWNKMNEGFKKINEWKYDK</sequence>
<dbReference type="Proteomes" id="UP000689195">
    <property type="component" value="Unassembled WGS sequence"/>
</dbReference>
<feature type="region of interest" description="Disordered" evidence="1">
    <location>
        <begin position="1"/>
        <end position="38"/>
    </location>
</feature>
<dbReference type="PANTHER" id="PTHR33706">
    <property type="entry name" value="MORN VARIANT REPEAT PROTEIN"/>
    <property type="match status" value="1"/>
</dbReference>
<organism evidence="2 3">
    <name type="scientific">Paramecium pentaurelia</name>
    <dbReference type="NCBI Taxonomy" id="43138"/>
    <lineage>
        <taxon>Eukaryota</taxon>
        <taxon>Sar</taxon>
        <taxon>Alveolata</taxon>
        <taxon>Ciliophora</taxon>
        <taxon>Intramacronucleata</taxon>
        <taxon>Oligohymenophorea</taxon>
        <taxon>Peniculida</taxon>
        <taxon>Parameciidae</taxon>
        <taxon>Paramecium</taxon>
    </lineage>
</organism>
<dbReference type="OrthoDB" id="298777at2759"/>
<evidence type="ECO:0000313" key="2">
    <source>
        <dbReference type="EMBL" id="CAD8159217.1"/>
    </source>
</evidence>
<name>A0A8S1U670_9CILI</name>
<accession>A0A8S1U670</accession>
<dbReference type="AlphaFoldDB" id="A0A8S1U670"/>
<feature type="compositionally biased region" description="Polar residues" evidence="1">
    <location>
        <begin position="19"/>
        <end position="38"/>
    </location>
</feature>
<dbReference type="PANTHER" id="PTHR33706:SF1">
    <property type="entry name" value="TPR REPEAT PROTEIN"/>
    <property type="match status" value="1"/>
</dbReference>
<feature type="compositionally biased region" description="Polar residues" evidence="1">
    <location>
        <begin position="1"/>
        <end position="11"/>
    </location>
</feature>
<reference evidence="2" key="1">
    <citation type="submission" date="2021-01" db="EMBL/GenBank/DDBJ databases">
        <authorList>
            <consortium name="Genoscope - CEA"/>
            <person name="William W."/>
        </authorList>
    </citation>
    <scope>NUCLEOTIDE SEQUENCE</scope>
</reference>
<gene>
    <name evidence="2" type="ORF">PPENT_87.1.T0330015</name>
</gene>
<evidence type="ECO:0000313" key="3">
    <source>
        <dbReference type="Proteomes" id="UP000689195"/>
    </source>
</evidence>
<comment type="caution">
    <text evidence="2">The sequence shown here is derived from an EMBL/GenBank/DDBJ whole genome shotgun (WGS) entry which is preliminary data.</text>
</comment>
<proteinExistence type="predicted"/>
<dbReference type="EMBL" id="CAJJDO010000033">
    <property type="protein sequence ID" value="CAD8159217.1"/>
    <property type="molecule type" value="Genomic_DNA"/>
</dbReference>
<protein>
    <submittedName>
        <fullName evidence="2">Uncharacterized protein</fullName>
    </submittedName>
</protein>
<evidence type="ECO:0000256" key="1">
    <source>
        <dbReference type="SAM" id="MobiDB-lite"/>
    </source>
</evidence>